<sequence length="54" mass="6014">MTSVRNAQHDSPNTGQGQQDMASRPNHIADDTIRWPDPSPLDGWWARVMGKSVP</sequence>
<reference evidence="2 3" key="1">
    <citation type="submission" date="2020-10" db="EMBL/GenBank/DDBJ databases">
        <title>Whole genome sequence of oil-degrading bacteria Rhodococcus pyridinivorans strain 5Ap.</title>
        <authorList>
            <person name="Akhremchuk A.E."/>
            <person name="Valentovich L.N."/>
            <person name="Charniauskaya M.I."/>
            <person name="Bukliarevich H.A."/>
            <person name="Titok M.A."/>
        </authorList>
    </citation>
    <scope>NUCLEOTIDE SEQUENCE [LARGE SCALE GENOMIC DNA]</scope>
    <source>
        <strain evidence="2 3">5Ap</strain>
    </source>
</reference>
<dbReference type="EMBL" id="CP063450">
    <property type="protein sequence ID" value="QOV98750.1"/>
    <property type="molecule type" value="Genomic_DNA"/>
</dbReference>
<protein>
    <submittedName>
        <fullName evidence="2">Uncharacterized protein</fullName>
    </submittedName>
</protein>
<evidence type="ECO:0000256" key="1">
    <source>
        <dbReference type="SAM" id="MobiDB-lite"/>
    </source>
</evidence>
<feature type="compositionally biased region" description="Polar residues" evidence="1">
    <location>
        <begin position="1"/>
        <end position="21"/>
    </location>
</feature>
<gene>
    <name evidence="2" type="ORF">INP59_23635</name>
</gene>
<proteinExistence type="predicted"/>
<name>A0A7M2XPA5_9NOCA</name>
<organism evidence="2 3">
    <name type="scientific">Rhodococcus pyridinivorans</name>
    <dbReference type="NCBI Taxonomy" id="103816"/>
    <lineage>
        <taxon>Bacteria</taxon>
        <taxon>Bacillati</taxon>
        <taxon>Actinomycetota</taxon>
        <taxon>Actinomycetes</taxon>
        <taxon>Mycobacteriales</taxon>
        <taxon>Nocardiaceae</taxon>
        <taxon>Rhodococcus</taxon>
    </lineage>
</organism>
<evidence type="ECO:0000313" key="2">
    <source>
        <dbReference type="EMBL" id="QOV98750.1"/>
    </source>
</evidence>
<dbReference type="RefSeq" id="WP_153811622.1">
    <property type="nucleotide sequence ID" value="NZ_CP022208.1"/>
</dbReference>
<accession>A0A7M2XPA5</accession>
<dbReference type="Proteomes" id="UP000593818">
    <property type="component" value="Chromosome"/>
</dbReference>
<evidence type="ECO:0000313" key="3">
    <source>
        <dbReference type="Proteomes" id="UP000593818"/>
    </source>
</evidence>
<feature type="region of interest" description="Disordered" evidence="1">
    <location>
        <begin position="1"/>
        <end position="54"/>
    </location>
</feature>
<dbReference type="AlphaFoldDB" id="A0A7M2XPA5"/>
<keyword evidence="3" id="KW-1185">Reference proteome</keyword>